<dbReference type="Pfam" id="PF14006">
    <property type="entry name" value="YqzL"/>
    <property type="match status" value="1"/>
</dbReference>
<dbReference type="OrthoDB" id="1650227at2"/>
<dbReference type="EMBL" id="PDOD01000001">
    <property type="protein sequence ID" value="PYZ94257.1"/>
    <property type="molecule type" value="Genomic_DNA"/>
</dbReference>
<feature type="region of interest" description="Disordered" evidence="1">
    <location>
        <begin position="29"/>
        <end position="49"/>
    </location>
</feature>
<dbReference type="InterPro" id="IPR025617">
    <property type="entry name" value="YqzL"/>
</dbReference>
<sequence length="49" mass="5853">MRQLSWQVFSMTGNVESYLLFKELDRDRVDEASEEEEENPLKDHDSIVH</sequence>
<name>A0A323TKP4_9BACI</name>
<keyword evidence="3" id="KW-1185">Reference proteome</keyword>
<comment type="caution">
    <text evidence="2">The sequence shown here is derived from an EMBL/GenBank/DDBJ whole genome shotgun (WGS) entry which is preliminary data.</text>
</comment>
<evidence type="ECO:0000313" key="3">
    <source>
        <dbReference type="Proteomes" id="UP000248214"/>
    </source>
</evidence>
<evidence type="ECO:0000313" key="2">
    <source>
        <dbReference type="EMBL" id="PYZ94257.1"/>
    </source>
</evidence>
<dbReference type="Proteomes" id="UP000248214">
    <property type="component" value="Unassembled WGS sequence"/>
</dbReference>
<gene>
    <name evidence="2" type="ORF">CR194_01585</name>
</gene>
<evidence type="ECO:0000256" key="1">
    <source>
        <dbReference type="SAM" id="MobiDB-lite"/>
    </source>
</evidence>
<organism evidence="2 3">
    <name type="scientific">Salipaludibacillus keqinensis</name>
    <dbReference type="NCBI Taxonomy" id="2045207"/>
    <lineage>
        <taxon>Bacteria</taxon>
        <taxon>Bacillati</taxon>
        <taxon>Bacillota</taxon>
        <taxon>Bacilli</taxon>
        <taxon>Bacillales</taxon>
        <taxon>Bacillaceae</taxon>
    </lineage>
</organism>
<dbReference type="AlphaFoldDB" id="A0A323TKP4"/>
<feature type="compositionally biased region" description="Basic and acidic residues" evidence="1">
    <location>
        <begin position="39"/>
        <end position="49"/>
    </location>
</feature>
<dbReference type="RefSeq" id="WP_110607892.1">
    <property type="nucleotide sequence ID" value="NZ_PDOD01000001.1"/>
</dbReference>
<reference evidence="2 3" key="1">
    <citation type="submission" date="2017-10" db="EMBL/GenBank/DDBJ databases">
        <title>Bacillus sp. nov., a halophilic bacterium isolated from a Keqin Lake.</title>
        <authorList>
            <person name="Wang H."/>
        </authorList>
    </citation>
    <scope>NUCLEOTIDE SEQUENCE [LARGE SCALE GENOMIC DNA]</scope>
    <source>
        <strain evidence="2 3">KQ-12</strain>
    </source>
</reference>
<protein>
    <submittedName>
        <fullName evidence="2">YqzL family protein</fullName>
    </submittedName>
</protein>
<proteinExistence type="predicted"/>
<accession>A0A323TKP4</accession>